<protein>
    <submittedName>
        <fullName evidence="1">Uncharacterized protein</fullName>
    </submittedName>
</protein>
<evidence type="ECO:0000313" key="1">
    <source>
        <dbReference type="EMBL" id="CAK9275941.1"/>
    </source>
</evidence>
<keyword evidence="2" id="KW-1185">Reference proteome</keyword>
<dbReference type="Proteomes" id="UP001497444">
    <property type="component" value="Chromosome 7"/>
</dbReference>
<proteinExistence type="predicted"/>
<gene>
    <name evidence="1" type="ORF">CSSPJE1EN1_LOCUS21419</name>
</gene>
<accession>A0ABP0XC28</accession>
<reference evidence="1" key="1">
    <citation type="submission" date="2024-02" db="EMBL/GenBank/DDBJ databases">
        <authorList>
            <consortium name="ELIXIR-Norway"/>
            <consortium name="Elixir Norway"/>
        </authorList>
    </citation>
    <scope>NUCLEOTIDE SEQUENCE</scope>
</reference>
<name>A0ABP0XC28_9BRYO</name>
<dbReference type="EMBL" id="OZ020102">
    <property type="protein sequence ID" value="CAK9275941.1"/>
    <property type="molecule type" value="Genomic_DNA"/>
</dbReference>
<evidence type="ECO:0000313" key="2">
    <source>
        <dbReference type="Proteomes" id="UP001497444"/>
    </source>
</evidence>
<organism evidence="1 2">
    <name type="scientific">Sphagnum jensenii</name>
    <dbReference type="NCBI Taxonomy" id="128206"/>
    <lineage>
        <taxon>Eukaryota</taxon>
        <taxon>Viridiplantae</taxon>
        <taxon>Streptophyta</taxon>
        <taxon>Embryophyta</taxon>
        <taxon>Bryophyta</taxon>
        <taxon>Sphagnophytina</taxon>
        <taxon>Sphagnopsida</taxon>
        <taxon>Sphagnales</taxon>
        <taxon>Sphagnaceae</taxon>
        <taxon>Sphagnum</taxon>
    </lineage>
</organism>
<sequence length="80" mass="8894">MPWRKLHRISNMVRGDEHGVDKKSFATSDLGEGGGGQGGFRVGYSAGALRLDLKVRNYNPYWKYQVNAQFSGVQCASWEG</sequence>